<name>U2GVS1_9BACT</name>
<dbReference type="Proteomes" id="UP000016620">
    <property type="component" value="Unassembled WGS sequence"/>
</dbReference>
<proteinExistence type="predicted"/>
<reference evidence="2 3" key="1">
    <citation type="journal article" date="2013" name="BMC Genomics">
        <title>Comparative genomics of Campylobacter concisus isolates reveals genetic diversity and provides insights into disease association.</title>
        <authorList>
            <person name="Deshpande N.P."/>
            <person name="Kaakoush N.O."/>
            <person name="Wilkins M.R."/>
            <person name="Mitchell H.M."/>
        </authorList>
    </citation>
    <scope>NUCLEOTIDE SEQUENCE [LARGE SCALE GENOMIC DNA]</scope>
    <source>
        <strain evidence="2 3">UNSWCS</strain>
    </source>
</reference>
<protein>
    <submittedName>
        <fullName evidence="2">Uncharacterized protein</fullName>
    </submittedName>
</protein>
<evidence type="ECO:0000313" key="3">
    <source>
        <dbReference type="Proteomes" id="UP000016620"/>
    </source>
</evidence>
<feature type="transmembrane region" description="Helical" evidence="1">
    <location>
        <begin position="43"/>
        <end position="65"/>
    </location>
</feature>
<accession>U2GVS1</accession>
<sequence length="112" mass="13229">MIDEFLKMLCEAIFAGIGHCAILARDAMNNLFLYILYHPNPQILYYRLFGAMILFMIVTFLFSIYMSRRRRRLNRSKKDEQHKIYDEDGRTIIITGGNNQIGNDNTQNNYKI</sequence>
<gene>
    <name evidence="2" type="ORF">UNSWCS_174</name>
</gene>
<dbReference type="AlphaFoldDB" id="U2GVS1"/>
<evidence type="ECO:0000313" key="2">
    <source>
        <dbReference type="EMBL" id="ERJ30073.1"/>
    </source>
</evidence>
<evidence type="ECO:0000256" key="1">
    <source>
        <dbReference type="SAM" id="Phobius"/>
    </source>
</evidence>
<dbReference type="EMBL" id="ANNG01000010">
    <property type="protein sequence ID" value="ERJ30073.1"/>
    <property type="molecule type" value="Genomic_DNA"/>
</dbReference>
<keyword evidence="1" id="KW-0472">Membrane</keyword>
<organism evidence="2 3">
    <name type="scientific">Campylobacter concisus UNSWCS</name>
    <dbReference type="NCBI Taxonomy" id="1242968"/>
    <lineage>
        <taxon>Bacteria</taxon>
        <taxon>Pseudomonadati</taxon>
        <taxon>Campylobacterota</taxon>
        <taxon>Epsilonproteobacteria</taxon>
        <taxon>Campylobacterales</taxon>
        <taxon>Campylobacteraceae</taxon>
        <taxon>Campylobacter</taxon>
    </lineage>
</organism>
<dbReference type="PATRIC" id="fig|1242968.3.peg.749"/>
<keyword evidence="1" id="KW-1133">Transmembrane helix</keyword>
<comment type="caution">
    <text evidence="2">The sequence shown here is derived from an EMBL/GenBank/DDBJ whole genome shotgun (WGS) entry which is preliminary data.</text>
</comment>
<keyword evidence="1" id="KW-0812">Transmembrane</keyword>